<sequence>MAAVPPPSSGTETGKTRNHPMGGILHREGRQSDSLAAMSGKCDGHKALARKW</sequence>
<evidence type="ECO:0000256" key="1">
    <source>
        <dbReference type="SAM" id="MobiDB-lite"/>
    </source>
</evidence>
<name>A0A5B0L3Y6_9PROT</name>
<reference evidence="2 3" key="1">
    <citation type="submission" date="2019-07" db="EMBL/GenBank/DDBJ databases">
        <title>Genome sequencing of the stress-tolerant strain Azospirillum brasilense Az19.</title>
        <authorList>
            <person name="Maroniche G.A."/>
            <person name="Garcia J.E."/>
            <person name="Pagnussat L."/>
            <person name="Amenta M."/>
            <person name="Creus C.M."/>
        </authorList>
    </citation>
    <scope>NUCLEOTIDE SEQUENCE [LARGE SCALE GENOMIC DNA]</scope>
    <source>
        <strain evidence="2 3">Az19</strain>
    </source>
</reference>
<dbReference type="AlphaFoldDB" id="A0A5B0L3Y6"/>
<organism evidence="2 3">
    <name type="scientific">Azospirillum argentinense</name>
    <dbReference type="NCBI Taxonomy" id="2970906"/>
    <lineage>
        <taxon>Bacteria</taxon>
        <taxon>Pseudomonadati</taxon>
        <taxon>Pseudomonadota</taxon>
        <taxon>Alphaproteobacteria</taxon>
        <taxon>Rhodospirillales</taxon>
        <taxon>Azospirillaceae</taxon>
        <taxon>Azospirillum</taxon>
    </lineage>
</organism>
<protein>
    <submittedName>
        <fullName evidence="2">Uncharacterized protein</fullName>
    </submittedName>
</protein>
<dbReference type="Proteomes" id="UP000325333">
    <property type="component" value="Unassembled WGS sequence"/>
</dbReference>
<accession>A0A5B0L3Y6</accession>
<dbReference type="EMBL" id="VEWN01000001">
    <property type="protein sequence ID" value="KAA1058348.1"/>
    <property type="molecule type" value="Genomic_DNA"/>
</dbReference>
<feature type="region of interest" description="Disordered" evidence="1">
    <location>
        <begin position="1"/>
        <end position="52"/>
    </location>
</feature>
<proteinExistence type="predicted"/>
<comment type="caution">
    <text evidence="2">The sequence shown here is derived from an EMBL/GenBank/DDBJ whole genome shotgun (WGS) entry which is preliminary data.</text>
</comment>
<evidence type="ECO:0000313" key="3">
    <source>
        <dbReference type="Proteomes" id="UP000325333"/>
    </source>
</evidence>
<evidence type="ECO:0000313" key="2">
    <source>
        <dbReference type="EMBL" id="KAA1058348.1"/>
    </source>
</evidence>
<gene>
    <name evidence="2" type="ORF">FH063_000548</name>
</gene>